<reference evidence="1 2" key="1">
    <citation type="journal article" date="2011" name="PLoS Genet.">
        <title>Comparative genomic analysis of human fungal pathogens causing paracoccidioidomycosis.</title>
        <authorList>
            <person name="Desjardins C.A."/>
            <person name="Champion M.D."/>
            <person name="Holder J.W."/>
            <person name="Muszewska A."/>
            <person name="Goldberg J."/>
            <person name="Bailao A.M."/>
            <person name="Brigido M.M."/>
            <person name="Ferreira M.E."/>
            <person name="Garcia A.M."/>
            <person name="Grynberg M."/>
            <person name="Gujja S."/>
            <person name="Heiman D.I."/>
            <person name="Henn M.R."/>
            <person name="Kodira C.D."/>
            <person name="Leon-Narvaez H."/>
            <person name="Longo L.V."/>
            <person name="Ma L.J."/>
            <person name="Malavazi I."/>
            <person name="Matsuo A.L."/>
            <person name="Morais F.V."/>
            <person name="Pereira M."/>
            <person name="Rodriguez-Brito S."/>
            <person name="Sakthikumar S."/>
            <person name="Salem-Izacc S.M."/>
            <person name="Sykes S.M."/>
            <person name="Teixeira M.M."/>
            <person name="Vallejo M.C."/>
            <person name="Walter M.E."/>
            <person name="Yandava C."/>
            <person name="Young S."/>
            <person name="Zeng Q."/>
            <person name="Zucker J."/>
            <person name="Felipe M.S."/>
            <person name="Goldman G.H."/>
            <person name="Haas B.J."/>
            <person name="McEwen J.G."/>
            <person name="Nino-Vega G."/>
            <person name="Puccia R."/>
            <person name="San-Blas G."/>
            <person name="Soares C.M."/>
            <person name="Birren B.W."/>
            <person name="Cuomo C.A."/>
        </authorList>
    </citation>
    <scope>NUCLEOTIDE SEQUENCE [LARGE SCALE GENOMIC DNA]</scope>
    <source>
        <strain evidence="1 2">Pb18</strain>
    </source>
</reference>
<dbReference type="HOGENOM" id="CLU_2868274_0_0_1"/>
<dbReference type="AlphaFoldDB" id="C1G2L3"/>
<dbReference type="KEGG" id="pbn:PADG_02379"/>
<keyword evidence="2" id="KW-1185">Reference proteome</keyword>
<gene>
    <name evidence="1" type="ORF">PADG_02379</name>
</gene>
<organism evidence="1 2">
    <name type="scientific">Paracoccidioides brasiliensis (strain Pb18)</name>
    <dbReference type="NCBI Taxonomy" id="502780"/>
    <lineage>
        <taxon>Eukaryota</taxon>
        <taxon>Fungi</taxon>
        <taxon>Dikarya</taxon>
        <taxon>Ascomycota</taxon>
        <taxon>Pezizomycotina</taxon>
        <taxon>Eurotiomycetes</taxon>
        <taxon>Eurotiomycetidae</taxon>
        <taxon>Onygenales</taxon>
        <taxon>Ajellomycetaceae</taxon>
        <taxon>Paracoccidioides</taxon>
    </lineage>
</organism>
<evidence type="ECO:0000313" key="1">
    <source>
        <dbReference type="EMBL" id="EEH46229.2"/>
    </source>
</evidence>
<sequence>MIIIFRTGYRVSEQHKEGYKREPNPVSTPFRQYTYLALGSLLITSLKEEKMGNTKRKAVQRMIG</sequence>
<proteinExistence type="predicted"/>
<name>C1G2L3_PARBD</name>
<protein>
    <submittedName>
        <fullName evidence="1">Uncharacterized protein</fullName>
    </submittedName>
</protein>
<accession>C1G2L3</accession>
<dbReference type="VEuPathDB" id="FungiDB:PADG_02379"/>
<dbReference type="InParanoid" id="C1G2L3"/>
<dbReference type="GeneID" id="22581870"/>
<evidence type="ECO:0000313" key="2">
    <source>
        <dbReference type="Proteomes" id="UP000001628"/>
    </source>
</evidence>
<dbReference type="RefSeq" id="XP_010757347.1">
    <property type="nucleotide sequence ID" value="XM_010759045.1"/>
</dbReference>
<dbReference type="EMBL" id="KN275958">
    <property type="protein sequence ID" value="EEH46229.2"/>
    <property type="molecule type" value="Genomic_DNA"/>
</dbReference>
<dbReference type="Proteomes" id="UP000001628">
    <property type="component" value="Unassembled WGS sequence"/>
</dbReference>